<keyword evidence="2" id="KW-1185">Reference proteome</keyword>
<dbReference type="InterPro" id="IPR011042">
    <property type="entry name" value="6-blade_b-propeller_TolB-like"/>
</dbReference>
<evidence type="ECO:0000313" key="2">
    <source>
        <dbReference type="Proteomes" id="UP000619761"/>
    </source>
</evidence>
<name>A0ABQ3AMQ0_9GAMM</name>
<organism evidence="1 2">
    <name type="scientific">Cellvibrio zantedeschiae</name>
    <dbReference type="NCBI Taxonomy" id="1237077"/>
    <lineage>
        <taxon>Bacteria</taxon>
        <taxon>Pseudomonadati</taxon>
        <taxon>Pseudomonadota</taxon>
        <taxon>Gammaproteobacteria</taxon>
        <taxon>Cellvibrionales</taxon>
        <taxon>Cellvibrionaceae</taxon>
        <taxon>Cellvibrio</taxon>
    </lineage>
</organism>
<protein>
    <submittedName>
        <fullName evidence="1">Uncharacterized protein</fullName>
    </submittedName>
</protein>
<dbReference type="Gene3D" id="2.120.10.30">
    <property type="entry name" value="TolB, C-terminal domain"/>
    <property type="match status" value="1"/>
</dbReference>
<gene>
    <name evidence="1" type="ORF">GCM10011613_01030</name>
</gene>
<dbReference type="Proteomes" id="UP000619761">
    <property type="component" value="Unassembled WGS sequence"/>
</dbReference>
<evidence type="ECO:0000313" key="1">
    <source>
        <dbReference type="EMBL" id="GGY61430.1"/>
    </source>
</evidence>
<accession>A0ABQ3AMQ0</accession>
<dbReference type="InterPro" id="IPR011659">
    <property type="entry name" value="WD40"/>
</dbReference>
<dbReference type="Pfam" id="PF07676">
    <property type="entry name" value="PD40"/>
    <property type="match status" value="1"/>
</dbReference>
<reference evidence="2" key="1">
    <citation type="journal article" date="2019" name="Int. J. Syst. Evol. Microbiol.">
        <title>The Global Catalogue of Microorganisms (GCM) 10K type strain sequencing project: providing services to taxonomists for standard genome sequencing and annotation.</title>
        <authorList>
            <consortium name="The Broad Institute Genomics Platform"/>
            <consortium name="The Broad Institute Genome Sequencing Center for Infectious Disease"/>
            <person name="Wu L."/>
            <person name="Ma J."/>
        </authorList>
    </citation>
    <scope>NUCLEOTIDE SEQUENCE [LARGE SCALE GENOMIC DNA]</scope>
    <source>
        <strain evidence="2">KCTC 32239</strain>
    </source>
</reference>
<dbReference type="EMBL" id="BMYZ01000001">
    <property type="protein sequence ID" value="GGY61430.1"/>
    <property type="molecule type" value="Genomic_DNA"/>
</dbReference>
<dbReference type="SUPFAM" id="SSF82171">
    <property type="entry name" value="DPP6 N-terminal domain-like"/>
    <property type="match status" value="1"/>
</dbReference>
<dbReference type="RefSeq" id="WP_189415037.1">
    <property type="nucleotide sequence ID" value="NZ_BMYZ01000001.1"/>
</dbReference>
<sequence length="343" mass="37436">MGYLQTNLFGLLVVFASITAEAKQALPGKLLLDDGRGGPFETHLIDLANGKAQKLPHSSVGESQQSSDLWEAGQPMGSGILVREDPVGNLAFINSRSLREEARIDLAPLRDAGVDPEFRSAIPSPDGRMLLGYWEPNDAPKPRLYVISREQQVLDNGSPFKYPTENATYALDWLPDGRYVYLAGQTLVTAKPDAGVVSQVRLPIEAGLDADGARLKVSPDGQRILLNLWTRGKTPLSLLFTMRLDGSDMRLLAHPSERVLRENARISLQGATWSPDGKWVAFVVGTVNPSVPGYYQICRPILFVPTDSGPHEVDTTAVADPYKRTLPGEPEPLTTCGNLSWLP</sequence>
<proteinExistence type="predicted"/>
<comment type="caution">
    <text evidence="1">The sequence shown here is derived from an EMBL/GenBank/DDBJ whole genome shotgun (WGS) entry which is preliminary data.</text>
</comment>